<protein>
    <submittedName>
        <fullName evidence="1">Uncharacterized protein</fullName>
    </submittedName>
</protein>
<reference evidence="1" key="1">
    <citation type="submission" date="2021-01" db="EMBL/GenBank/DDBJ databases">
        <authorList>
            <person name="Corre E."/>
            <person name="Pelletier E."/>
            <person name="Niang G."/>
            <person name="Scheremetjew M."/>
            <person name="Finn R."/>
            <person name="Kale V."/>
            <person name="Holt S."/>
            <person name="Cochrane G."/>
            <person name="Meng A."/>
            <person name="Brown T."/>
            <person name="Cohen L."/>
        </authorList>
    </citation>
    <scope>NUCLEOTIDE SEQUENCE</scope>
    <source>
        <strain evidence="1">FSP1.4</strain>
    </source>
</reference>
<dbReference type="EMBL" id="HBII01010272">
    <property type="protein sequence ID" value="CAE0345513.1"/>
    <property type="molecule type" value="Transcribed_RNA"/>
</dbReference>
<gene>
    <name evidence="1" type="ORF">EHAR0213_LOCUS4423</name>
</gene>
<dbReference type="AlphaFoldDB" id="A0A7S3J4D3"/>
<proteinExistence type="predicted"/>
<evidence type="ECO:0000313" key="1">
    <source>
        <dbReference type="EMBL" id="CAE0345513.1"/>
    </source>
</evidence>
<organism evidence="1">
    <name type="scientific">Euplotes harpa</name>
    <dbReference type="NCBI Taxonomy" id="151035"/>
    <lineage>
        <taxon>Eukaryota</taxon>
        <taxon>Sar</taxon>
        <taxon>Alveolata</taxon>
        <taxon>Ciliophora</taxon>
        <taxon>Intramacronucleata</taxon>
        <taxon>Spirotrichea</taxon>
        <taxon>Hypotrichia</taxon>
        <taxon>Euplotida</taxon>
        <taxon>Euplotidae</taxon>
        <taxon>Euplotes</taxon>
    </lineage>
</organism>
<name>A0A7S3J4D3_9SPIT</name>
<accession>A0A7S3J4D3</accession>
<sequence length="293" mass="33680">MDGANVNDLMKNTTTCVHNVEKGSTEISATIMYFVNYGWSWDNYLNFNGALGNLTPIIRVCYDVIGNSTTGLQEHFSKFQNFVDFVNQAKNNAVKNIFTWYDIYARLQDAITRAKNKDAAFQIGRAARLLLDFPPQGVSQVQQLDAVTLPDLRWLEDFARGFLNGTRVFSSDRIRKCINETDFVVQSFVDGNNCFANGTANPFRCMVFEVADISEHLKPFNEECYYASVDVYKVILNYIDTFKTPLDILFNALRNFMTIYTDGLAFYQHIKLEKWREAGWDVGDIFFNIFFVK</sequence>